<sequence length="354" mass="38481">MTEYFSANLVLVRGPEVLQRRVSLRLPLNGTPVTVGRGKENSVVLETNLIFSSQLHCQFYVRKNTEDVLGKEERSTNCDSPSKEATRASCKRPREEAVEDQYSVCLIDMGSSNGTFVNGVRIKASVETMLRHGDAIVLGGMRDIEVGRPLPMADLPAEIVVWRLAVKDKDEEIFDFVATPPVYLRADFVEGAEKQLALELLRSQCRTDLAAVQSVNSSTQGSKNNEQPPPRKSDDVRGNASNKKTSTPSPATDEAIPISRSLTEGGQETARRSGTIAALVESHETNEGDAARALAFDSEASQSNQSLSRTVASGEAPKNSKEAPPAGAAKGNTRKERSVKTRSVMPFGSKTRIY</sequence>
<name>G0UQC8_TRYCI</name>
<gene>
    <name evidence="3" type="ORF">TCIL3000_7_4030</name>
</gene>
<dbReference type="InterPro" id="IPR008984">
    <property type="entry name" value="SMAD_FHA_dom_sf"/>
</dbReference>
<feature type="region of interest" description="Disordered" evidence="1">
    <location>
        <begin position="71"/>
        <end position="92"/>
    </location>
</feature>
<evidence type="ECO:0000259" key="2">
    <source>
        <dbReference type="PROSITE" id="PS50006"/>
    </source>
</evidence>
<feature type="domain" description="FHA" evidence="2">
    <location>
        <begin position="33"/>
        <end position="122"/>
    </location>
</feature>
<feature type="region of interest" description="Disordered" evidence="1">
    <location>
        <begin position="297"/>
        <end position="354"/>
    </location>
</feature>
<reference evidence="3" key="1">
    <citation type="journal article" date="2012" name="Proc. Natl. Acad. Sci. U.S.A.">
        <title>Antigenic diversity is generated by distinct evolutionary mechanisms in African trypanosome species.</title>
        <authorList>
            <person name="Jackson A.P."/>
            <person name="Berry A."/>
            <person name="Aslett M."/>
            <person name="Allison H.C."/>
            <person name="Burton P."/>
            <person name="Vavrova-Anderson J."/>
            <person name="Brown R."/>
            <person name="Browne H."/>
            <person name="Corton N."/>
            <person name="Hauser H."/>
            <person name="Gamble J."/>
            <person name="Gilderthorp R."/>
            <person name="Marcello L."/>
            <person name="McQuillan J."/>
            <person name="Otto T.D."/>
            <person name="Quail M.A."/>
            <person name="Sanders M.J."/>
            <person name="van Tonder A."/>
            <person name="Ginger M.L."/>
            <person name="Field M.C."/>
            <person name="Barry J.D."/>
            <person name="Hertz-Fowler C."/>
            <person name="Berriman M."/>
        </authorList>
    </citation>
    <scope>NUCLEOTIDE SEQUENCE</scope>
    <source>
        <strain evidence="3">IL3000</strain>
    </source>
</reference>
<dbReference type="VEuPathDB" id="TriTrypDB:TcIL3000_7_4030"/>
<feature type="compositionally biased region" description="Polar residues" evidence="1">
    <location>
        <begin position="213"/>
        <end position="226"/>
    </location>
</feature>
<dbReference type="InterPro" id="IPR000253">
    <property type="entry name" value="FHA_dom"/>
</dbReference>
<dbReference type="SMART" id="SM00240">
    <property type="entry name" value="FHA"/>
    <property type="match status" value="1"/>
</dbReference>
<dbReference type="EMBL" id="HE575320">
    <property type="protein sequence ID" value="CCC91589.1"/>
    <property type="molecule type" value="Genomic_DNA"/>
</dbReference>
<dbReference type="InterPro" id="IPR050923">
    <property type="entry name" value="Cell_Proc_Reg/RNA_Proc"/>
</dbReference>
<dbReference type="Pfam" id="PF00498">
    <property type="entry name" value="FHA"/>
    <property type="match status" value="1"/>
</dbReference>
<dbReference type="AlphaFoldDB" id="G0UQC8"/>
<proteinExistence type="predicted"/>
<evidence type="ECO:0000256" key="1">
    <source>
        <dbReference type="SAM" id="MobiDB-lite"/>
    </source>
</evidence>
<feature type="region of interest" description="Disordered" evidence="1">
    <location>
        <begin position="213"/>
        <end position="273"/>
    </location>
</feature>
<dbReference type="SUPFAM" id="SSF49879">
    <property type="entry name" value="SMAD/FHA domain"/>
    <property type="match status" value="1"/>
</dbReference>
<dbReference type="PROSITE" id="PS50006">
    <property type="entry name" value="FHA_DOMAIN"/>
    <property type="match status" value="1"/>
</dbReference>
<dbReference type="PANTHER" id="PTHR23308">
    <property type="entry name" value="NUCLEAR INHIBITOR OF PROTEIN PHOSPHATASE-1"/>
    <property type="match status" value="1"/>
</dbReference>
<feature type="compositionally biased region" description="Polar residues" evidence="1">
    <location>
        <begin position="239"/>
        <end position="250"/>
    </location>
</feature>
<organism evidence="3">
    <name type="scientific">Trypanosoma congolense (strain IL3000)</name>
    <dbReference type="NCBI Taxonomy" id="1068625"/>
    <lineage>
        <taxon>Eukaryota</taxon>
        <taxon>Discoba</taxon>
        <taxon>Euglenozoa</taxon>
        <taxon>Kinetoplastea</taxon>
        <taxon>Metakinetoplastina</taxon>
        <taxon>Trypanosomatida</taxon>
        <taxon>Trypanosomatidae</taxon>
        <taxon>Trypanosoma</taxon>
        <taxon>Nannomonas</taxon>
    </lineage>
</organism>
<dbReference type="Gene3D" id="2.60.200.20">
    <property type="match status" value="1"/>
</dbReference>
<feature type="compositionally biased region" description="Polar residues" evidence="1">
    <location>
        <begin position="299"/>
        <end position="311"/>
    </location>
</feature>
<accession>G0UQC8</accession>
<evidence type="ECO:0000313" key="3">
    <source>
        <dbReference type="EMBL" id="CCC91589.1"/>
    </source>
</evidence>
<protein>
    <recommendedName>
        <fullName evidence="2">FHA domain-containing protein</fullName>
    </recommendedName>
</protein>
<dbReference type="CDD" id="cd00060">
    <property type="entry name" value="FHA"/>
    <property type="match status" value="1"/>
</dbReference>